<dbReference type="InterPro" id="IPR006675">
    <property type="entry name" value="HDIG_dom"/>
</dbReference>
<dbReference type="PANTHER" id="PTHR35795:SF1">
    <property type="entry name" value="BIS(5'-NUCLEOSYL)-TETRAPHOSPHATASE, SYMMETRICAL"/>
    <property type="match status" value="1"/>
</dbReference>
<dbReference type="Proteomes" id="UP001166402">
    <property type="component" value="Unassembled WGS sequence"/>
</dbReference>
<dbReference type="SMART" id="SM00471">
    <property type="entry name" value="HDc"/>
    <property type="match status" value="1"/>
</dbReference>
<proteinExistence type="predicted"/>
<dbReference type="SUPFAM" id="SSF109604">
    <property type="entry name" value="HD-domain/PDEase-like"/>
    <property type="match status" value="1"/>
</dbReference>
<keyword evidence="4 8" id="KW-0378">Hydrolase</keyword>
<evidence type="ECO:0000256" key="4">
    <source>
        <dbReference type="ARBA" id="ARBA00022801"/>
    </source>
</evidence>
<comment type="catalytic activity">
    <reaction evidence="6">
        <text>P(1),P(4)-bis(5'-adenosyl) tetraphosphate + H2O = 2 ADP + 2 H(+)</text>
        <dbReference type="Rhea" id="RHEA:24252"/>
        <dbReference type="ChEBI" id="CHEBI:15377"/>
        <dbReference type="ChEBI" id="CHEBI:15378"/>
        <dbReference type="ChEBI" id="CHEBI:58141"/>
        <dbReference type="ChEBI" id="CHEBI:456216"/>
        <dbReference type="EC" id="3.6.1.41"/>
    </reaction>
</comment>
<dbReference type="NCBIfam" id="TIGR00488">
    <property type="entry name" value="bis(5'-nucleosyl)-tetraphosphatase (symmetrical) YqeK"/>
    <property type="match status" value="1"/>
</dbReference>
<dbReference type="InterPro" id="IPR006674">
    <property type="entry name" value="HD_domain"/>
</dbReference>
<evidence type="ECO:0000256" key="6">
    <source>
        <dbReference type="ARBA" id="ARBA00049417"/>
    </source>
</evidence>
<dbReference type="PROSITE" id="PS51831">
    <property type="entry name" value="HD"/>
    <property type="match status" value="1"/>
</dbReference>
<dbReference type="CDD" id="cd00077">
    <property type="entry name" value="HDc"/>
    <property type="match status" value="1"/>
</dbReference>
<dbReference type="EC" id="3.6.1.41" evidence="1"/>
<evidence type="ECO:0000256" key="5">
    <source>
        <dbReference type="ARBA" id="ARBA00023004"/>
    </source>
</evidence>
<evidence type="ECO:0000256" key="3">
    <source>
        <dbReference type="ARBA" id="ARBA00022741"/>
    </source>
</evidence>
<keyword evidence="9" id="KW-1185">Reference proteome</keyword>
<comment type="caution">
    <text evidence="8">The sequence shown here is derived from an EMBL/GenBank/DDBJ whole genome shotgun (WGS) entry which is preliminary data.</text>
</comment>
<evidence type="ECO:0000256" key="1">
    <source>
        <dbReference type="ARBA" id="ARBA00012506"/>
    </source>
</evidence>
<evidence type="ECO:0000259" key="7">
    <source>
        <dbReference type="PROSITE" id="PS51831"/>
    </source>
</evidence>
<organism evidence="8 9">
    <name type="scientific">Thermoanaerobacterium butyriciformans</name>
    <dbReference type="NCBI Taxonomy" id="1702242"/>
    <lineage>
        <taxon>Bacteria</taxon>
        <taxon>Bacillati</taxon>
        <taxon>Bacillota</taxon>
        <taxon>Clostridia</taxon>
        <taxon>Thermoanaerobacterales</taxon>
        <taxon>Thermoanaerobacteraceae</taxon>
        <taxon>Thermoanaerobacterium</taxon>
    </lineage>
</organism>
<sequence>MKKLGFIKEGDTMNPEFYIDKLKKLLNEDRFKHSLGVMETAEKLAIKYNADVEKAKVAGLLHDCAKNLSDEELISLANKYNIQLDDVLLRSPSLLHGPVGGYLIGDCFGIHDEEIKRAIMLHTTGDKDMTLLDKIIFLADYIEPNRNFEGVEDLRKKSLSDIDEAVIIALDQTINYVIKKHQLLYVKTVIARNDMIIKENSTKIQI</sequence>
<dbReference type="Gene3D" id="1.10.3210.10">
    <property type="entry name" value="Hypothetical protein af1432"/>
    <property type="match status" value="1"/>
</dbReference>
<evidence type="ECO:0000256" key="2">
    <source>
        <dbReference type="ARBA" id="ARBA00022723"/>
    </source>
</evidence>
<keyword evidence="3" id="KW-0547">Nucleotide-binding</keyword>
<dbReference type="InterPro" id="IPR051094">
    <property type="entry name" value="Diverse_Catalytic_Enzymes"/>
</dbReference>
<accession>A0ABS4NG60</accession>
<dbReference type="Pfam" id="PF01966">
    <property type="entry name" value="HD"/>
    <property type="match status" value="1"/>
</dbReference>
<keyword evidence="5" id="KW-0408">Iron</keyword>
<reference evidence="8" key="1">
    <citation type="submission" date="2021-03" db="EMBL/GenBank/DDBJ databases">
        <title>Genomic Encyclopedia of Type Strains, Phase IV (KMG-IV): sequencing the most valuable type-strain genomes for metagenomic binning, comparative biology and taxonomic classification.</title>
        <authorList>
            <person name="Goeker M."/>
        </authorList>
    </citation>
    <scope>NUCLEOTIDE SEQUENCE</scope>
    <source>
        <strain evidence="8">DSM 101588</strain>
    </source>
</reference>
<name>A0ABS4NG60_9THEO</name>
<dbReference type="NCBIfam" id="TIGR00277">
    <property type="entry name" value="HDIG"/>
    <property type="match status" value="1"/>
</dbReference>
<evidence type="ECO:0000313" key="8">
    <source>
        <dbReference type="EMBL" id="MBP2072650.1"/>
    </source>
</evidence>
<dbReference type="GO" id="GO:0016787">
    <property type="term" value="F:hydrolase activity"/>
    <property type="evidence" value="ECO:0007669"/>
    <property type="project" value="UniProtKB-KW"/>
</dbReference>
<evidence type="ECO:0000313" key="9">
    <source>
        <dbReference type="Proteomes" id="UP001166402"/>
    </source>
</evidence>
<protein>
    <recommendedName>
        <fullName evidence="1">bis(5'-nucleosyl)-tetraphosphatase (symmetrical)</fullName>
        <ecNumber evidence="1">3.6.1.41</ecNumber>
    </recommendedName>
</protein>
<feature type="domain" description="HD" evidence="7">
    <location>
        <begin position="30"/>
        <end position="145"/>
    </location>
</feature>
<gene>
    <name evidence="8" type="ORF">J2Z80_002192</name>
</gene>
<dbReference type="InterPro" id="IPR003607">
    <property type="entry name" value="HD/PDEase_dom"/>
</dbReference>
<dbReference type="PANTHER" id="PTHR35795">
    <property type="entry name" value="SLR1885 PROTEIN"/>
    <property type="match status" value="1"/>
</dbReference>
<dbReference type="InterPro" id="IPR005249">
    <property type="entry name" value="YqeK"/>
</dbReference>
<dbReference type="EMBL" id="JAGGLT010000025">
    <property type="protein sequence ID" value="MBP2072650.1"/>
    <property type="molecule type" value="Genomic_DNA"/>
</dbReference>
<keyword evidence="2" id="KW-0479">Metal-binding</keyword>